<keyword evidence="1" id="KW-0732">Signal</keyword>
<evidence type="ECO:0000259" key="2">
    <source>
        <dbReference type="SMART" id="SM00062"/>
    </source>
</evidence>
<evidence type="ECO:0000313" key="3">
    <source>
        <dbReference type="EMBL" id="HIV85729.1"/>
    </source>
</evidence>
<protein>
    <submittedName>
        <fullName evidence="3">Transporter substrate-binding domain-containing protein</fullName>
    </submittedName>
</protein>
<dbReference type="InterPro" id="IPR001638">
    <property type="entry name" value="Solute-binding_3/MltF_N"/>
</dbReference>
<proteinExistence type="predicted"/>
<organism evidence="3 4">
    <name type="scientific">Candidatus Monoglobus merdigallinarum</name>
    <dbReference type="NCBI Taxonomy" id="2838698"/>
    <lineage>
        <taxon>Bacteria</taxon>
        <taxon>Bacillati</taxon>
        <taxon>Bacillota</taxon>
        <taxon>Clostridia</taxon>
        <taxon>Monoglobales</taxon>
        <taxon>Monoglobaceae</taxon>
        <taxon>Monoglobus</taxon>
    </lineage>
</organism>
<dbReference type="PANTHER" id="PTHR35936:SF19">
    <property type="entry name" value="AMINO-ACID-BINDING PROTEIN YXEM-RELATED"/>
    <property type="match status" value="1"/>
</dbReference>
<dbReference type="Pfam" id="PF00497">
    <property type="entry name" value="SBP_bac_3"/>
    <property type="match status" value="1"/>
</dbReference>
<reference evidence="3" key="1">
    <citation type="journal article" date="2021" name="PeerJ">
        <title>Extensive microbial diversity within the chicken gut microbiome revealed by metagenomics and culture.</title>
        <authorList>
            <person name="Gilroy R."/>
            <person name="Ravi A."/>
            <person name="Getino M."/>
            <person name="Pursley I."/>
            <person name="Horton D.L."/>
            <person name="Alikhan N.F."/>
            <person name="Baker D."/>
            <person name="Gharbi K."/>
            <person name="Hall N."/>
            <person name="Watson M."/>
            <person name="Adriaenssens E.M."/>
            <person name="Foster-Nyarko E."/>
            <person name="Jarju S."/>
            <person name="Secka A."/>
            <person name="Antonio M."/>
            <person name="Oren A."/>
            <person name="Chaudhuri R.R."/>
            <person name="La Ragione R."/>
            <person name="Hildebrand F."/>
            <person name="Pallen M.J."/>
        </authorList>
    </citation>
    <scope>NUCLEOTIDE SEQUENCE</scope>
    <source>
        <strain evidence="3">5790</strain>
    </source>
</reference>
<accession>A0A9D1TM29</accession>
<sequence>MNIAFAADSEPFSYPGENGEALGFDAALCMRMCEELELRPVFLIMPRDELLSAVRCGIADIAVSSLAADDDSRRLTDFTDSYITLSSSIVTNVNNTAVRSTYDLREAANIAVVYGSLSHSYAMEQGLSNISLFKNAGDAKDALLSGAADVLLSDSRTAYELVTENVGFAIRESGIASREYHIAVRDGSSDMLRNINEVLGGFKEDNTLLDLRLAYINGNSGLRAEYDARLTALQSKQNM</sequence>
<dbReference type="PANTHER" id="PTHR35936">
    <property type="entry name" value="MEMBRANE-BOUND LYTIC MUREIN TRANSGLYCOSYLASE F"/>
    <property type="match status" value="1"/>
</dbReference>
<dbReference type="Proteomes" id="UP000824162">
    <property type="component" value="Unassembled WGS sequence"/>
</dbReference>
<dbReference type="SMART" id="SM00062">
    <property type="entry name" value="PBPb"/>
    <property type="match status" value="1"/>
</dbReference>
<evidence type="ECO:0000313" key="4">
    <source>
        <dbReference type="Proteomes" id="UP000824162"/>
    </source>
</evidence>
<dbReference type="AlphaFoldDB" id="A0A9D1TM29"/>
<dbReference type="Gene3D" id="3.40.190.10">
    <property type="entry name" value="Periplasmic binding protein-like II"/>
    <property type="match status" value="2"/>
</dbReference>
<feature type="domain" description="Solute-binding protein family 3/N-terminal" evidence="2">
    <location>
        <begin position="2"/>
        <end position="219"/>
    </location>
</feature>
<evidence type="ECO:0000256" key="1">
    <source>
        <dbReference type="ARBA" id="ARBA00022729"/>
    </source>
</evidence>
<reference evidence="3" key="2">
    <citation type="submission" date="2021-04" db="EMBL/GenBank/DDBJ databases">
        <authorList>
            <person name="Gilroy R."/>
        </authorList>
    </citation>
    <scope>NUCLEOTIDE SEQUENCE</scope>
    <source>
        <strain evidence="3">5790</strain>
    </source>
</reference>
<comment type="caution">
    <text evidence="3">The sequence shown here is derived from an EMBL/GenBank/DDBJ whole genome shotgun (WGS) entry which is preliminary data.</text>
</comment>
<gene>
    <name evidence="3" type="ORF">H9900_02835</name>
</gene>
<dbReference type="SUPFAM" id="SSF53850">
    <property type="entry name" value="Periplasmic binding protein-like II"/>
    <property type="match status" value="1"/>
</dbReference>
<name>A0A9D1TM29_9FIRM</name>
<dbReference type="EMBL" id="DXIJ01000055">
    <property type="protein sequence ID" value="HIV85729.1"/>
    <property type="molecule type" value="Genomic_DNA"/>
</dbReference>